<evidence type="ECO:0000313" key="1">
    <source>
        <dbReference type="EMBL" id="GAA5042700.1"/>
    </source>
</evidence>
<organism evidence="1 2">
    <name type="scientific">Nocardia callitridis</name>
    <dbReference type="NCBI Taxonomy" id="648753"/>
    <lineage>
        <taxon>Bacteria</taxon>
        <taxon>Bacillati</taxon>
        <taxon>Actinomycetota</taxon>
        <taxon>Actinomycetes</taxon>
        <taxon>Mycobacteriales</taxon>
        <taxon>Nocardiaceae</taxon>
        <taxon>Nocardia</taxon>
    </lineage>
</organism>
<evidence type="ECO:0000313" key="2">
    <source>
        <dbReference type="Proteomes" id="UP001500603"/>
    </source>
</evidence>
<keyword evidence="2" id="KW-1185">Reference proteome</keyword>
<evidence type="ECO:0008006" key="3">
    <source>
        <dbReference type="Google" id="ProtNLM"/>
    </source>
</evidence>
<gene>
    <name evidence="1" type="ORF">GCM10023318_03370</name>
</gene>
<protein>
    <recommendedName>
        <fullName evidence="3">TetR family transcriptional regulator</fullName>
    </recommendedName>
</protein>
<dbReference type="InterPro" id="IPR045647">
    <property type="entry name" value="DUF6401"/>
</dbReference>
<reference evidence="2" key="1">
    <citation type="journal article" date="2019" name="Int. J. Syst. Evol. Microbiol.">
        <title>The Global Catalogue of Microorganisms (GCM) 10K type strain sequencing project: providing services to taxonomists for standard genome sequencing and annotation.</title>
        <authorList>
            <consortium name="The Broad Institute Genomics Platform"/>
            <consortium name="The Broad Institute Genome Sequencing Center for Infectious Disease"/>
            <person name="Wu L."/>
            <person name="Ma J."/>
        </authorList>
    </citation>
    <scope>NUCLEOTIDE SEQUENCE [LARGE SCALE GENOMIC DNA]</scope>
    <source>
        <strain evidence="2">JCM 18298</strain>
    </source>
</reference>
<dbReference type="EMBL" id="BAABJM010000001">
    <property type="protein sequence ID" value="GAA5042700.1"/>
    <property type="molecule type" value="Genomic_DNA"/>
</dbReference>
<comment type="caution">
    <text evidence="1">The sequence shown here is derived from an EMBL/GenBank/DDBJ whole genome shotgun (WGS) entry which is preliminary data.</text>
</comment>
<accession>A0ABP9JRQ4</accession>
<dbReference type="Pfam" id="PF19939">
    <property type="entry name" value="DUF6401"/>
    <property type="match status" value="1"/>
</dbReference>
<sequence length="127" mass="13237">MLGPALLEVSARKILNRLHATHGVPAFAAAAEHPALSAAIDQHAAAVRDILSMGIDGATKVPPNVLLAGYARGLLDQADEPADGSVPALHDPAPLDVDEWLTTNWLHLRLAGVCLHASSYTTGRTPA</sequence>
<name>A0ABP9JRQ4_9NOCA</name>
<proteinExistence type="predicted"/>
<dbReference type="Proteomes" id="UP001500603">
    <property type="component" value="Unassembled WGS sequence"/>
</dbReference>